<dbReference type="EMBL" id="FZMO01000468">
    <property type="protein sequence ID" value="SNQ50736.1"/>
    <property type="molecule type" value="Genomic_DNA"/>
</dbReference>
<evidence type="ECO:0000313" key="3">
    <source>
        <dbReference type="Proteomes" id="UP000234331"/>
    </source>
</evidence>
<sequence>MARSVGGCRNRRGTVGEPSGGPGPDDRRDPDRPGRRAGRRQWPSPMGRLMFLAGVAREGRDGRGVEPSLLRRALRRRLARRGSASSCAPLFR</sequence>
<feature type="compositionally biased region" description="Basic and acidic residues" evidence="1">
    <location>
        <begin position="24"/>
        <end position="34"/>
    </location>
</feature>
<evidence type="ECO:0000256" key="1">
    <source>
        <dbReference type="SAM" id="MobiDB-lite"/>
    </source>
</evidence>
<protein>
    <submittedName>
        <fullName evidence="2">Uncharacterized protein</fullName>
    </submittedName>
</protein>
<keyword evidence="3" id="KW-1185">Reference proteome</keyword>
<feature type="region of interest" description="Disordered" evidence="1">
    <location>
        <begin position="1"/>
        <end position="47"/>
    </location>
</feature>
<reference evidence="2 3" key="1">
    <citation type="submission" date="2017-06" db="EMBL/GenBank/DDBJ databases">
        <authorList>
            <person name="Kim H.J."/>
            <person name="Triplett B.A."/>
        </authorList>
    </citation>
    <scope>NUCLEOTIDE SEQUENCE [LARGE SCALE GENOMIC DNA]</scope>
    <source>
        <strain evidence="2">FRACA_ARgP5</strain>
    </source>
</reference>
<name>A0A2I2KYK6_9ACTN</name>
<proteinExistence type="predicted"/>
<accession>A0A2I2KYK6</accession>
<dbReference type="AlphaFoldDB" id="A0A2I2KYK6"/>
<evidence type="ECO:0000313" key="2">
    <source>
        <dbReference type="EMBL" id="SNQ50736.1"/>
    </source>
</evidence>
<organism evidence="2 3">
    <name type="scientific">Frankia canadensis</name>
    <dbReference type="NCBI Taxonomy" id="1836972"/>
    <lineage>
        <taxon>Bacteria</taxon>
        <taxon>Bacillati</taxon>
        <taxon>Actinomycetota</taxon>
        <taxon>Actinomycetes</taxon>
        <taxon>Frankiales</taxon>
        <taxon>Frankiaceae</taxon>
        <taxon>Frankia</taxon>
    </lineage>
</organism>
<gene>
    <name evidence="2" type="ORF">FRACA_520001</name>
</gene>
<dbReference type="Proteomes" id="UP000234331">
    <property type="component" value="Unassembled WGS sequence"/>
</dbReference>